<dbReference type="AlphaFoldDB" id="A0AA39GUI8"/>
<dbReference type="Proteomes" id="UP001175271">
    <property type="component" value="Unassembled WGS sequence"/>
</dbReference>
<sequence length="66" mass="7533">MIDSWPSSSVGMARFFSKYRPSCSSLANFLVLQLRELDKNLAGGMFNFELLQNRRTAVGDDDICRR</sequence>
<evidence type="ECO:0000313" key="2">
    <source>
        <dbReference type="Proteomes" id="UP001175271"/>
    </source>
</evidence>
<comment type="caution">
    <text evidence="1">The sequence shown here is derived from an EMBL/GenBank/DDBJ whole genome shotgun (WGS) entry which is preliminary data.</text>
</comment>
<reference evidence="1" key="1">
    <citation type="submission" date="2023-06" db="EMBL/GenBank/DDBJ databases">
        <title>Genomic analysis of the entomopathogenic nematode Steinernema hermaphroditum.</title>
        <authorList>
            <person name="Schwarz E.M."/>
            <person name="Heppert J.K."/>
            <person name="Baniya A."/>
            <person name="Schwartz H.T."/>
            <person name="Tan C.-H."/>
            <person name="Antoshechkin I."/>
            <person name="Sternberg P.W."/>
            <person name="Goodrich-Blair H."/>
            <person name="Dillman A.R."/>
        </authorList>
    </citation>
    <scope>NUCLEOTIDE SEQUENCE</scope>
    <source>
        <strain evidence="1">PS9179</strain>
        <tissue evidence="1">Whole animal</tissue>
    </source>
</reference>
<protein>
    <submittedName>
        <fullName evidence="1">Uncharacterized protein</fullName>
    </submittedName>
</protein>
<accession>A0AA39GUI8</accession>
<proteinExistence type="predicted"/>
<gene>
    <name evidence="1" type="ORF">QR680_000418</name>
</gene>
<name>A0AA39GUI8_9BILA</name>
<keyword evidence="2" id="KW-1185">Reference proteome</keyword>
<dbReference type="EMBL" id="JAUCMV010000005">
    <property type="protein sequence ID" value="KAK0393817.1"/>
    <property type="molecule type" value="Genomic_DNA"/>
</dbReference>
<organism evidence="1 2">
    <name type="scientific">Steinernema hermaphroditum</name>
    <dbReference type="NCBI Taxonomy" id="289476"/>
    <lineage>
        <taxon>Eukaryota</taxon>
        <taxon>Metazoa</taxon>
        <taxon>Ecdysozoa</taxon>
        <taxon>Nematoda</taxon>
        <taxon>Chromadorea</taxon>
        <taxon>Rhabditida</taxon>
        <taxon>Tylenchina</taxon>
        <taxon>Panagrolaimomorpha</taxon>
        <taxon>Strongyloidoidea</taxon>
        <taxon>Steinernematidae</taxon>
        <taxon>Steinernema</taxon>
    </lineage>
</organism>
<evidence type="ECO:0000313" key="1">
    <source>
        <dbReference type="EMBL" id="KAK0393817.1"/>
    </source>
</evidence>